<name>A0A0V8EQN3_LACLL</name>
<gene>
    <name evidence="1" type="ORF">N42_0734</name>
</gene>
<accession>A0A0V8EQN3</accession>
<sequence>MGILYTPLNPLYYFYVTSLFCYLSQTKKELLKIALLYLNAK</sequence>
<organism evidence="1 2">
    <name type="scientific">Lactococcus lactis subsp. lactis</name>
    <name type="common">Streptococcus lactis</name>
    <dbReference type="NCBI Taxonomy" id="1360"/>
    <lineage>
        <taxon>Bacteria</taxon>
        <taxon>Bacillati</taxon>
        <taxon>Bacillota</taxon>
        <taxon>Bacilli</taxon>
        <taxon>Lactobacillales</taxon>
        <taxon>Streptococcaceae</taxon>
        <taxon>Lactococcus</taxon>
    </lineage>
</organism>
<protein>
    <submittedName>
        <fullName evidence="1">Uncharacterized protein</fullName>
    </submittedName>
</protein>
<dbReference type="PATRIC" id="fig|1360.116.peg.2073"/>
<comment type="caution">
    <text evidence="1">The sequence shown here is derived from an EMBL/GenBank/DDBJ whole genome shotgun (WGS) entry which is preliminary data.</text>
</comment>
<dbReference type="Proteomes" id="UP000052991">
    <property type="component" value="Unassembled WGS sequence"/>
</dbReference>
<evidence type="ECO:0000313" key="2">
    <source>
        <dbReference type="Proteomes" id="UP000052991"/>
    </source>
</evidence>
<dbReference type="EMBL" id="LKLW01000062">
    <property type="protein sequence ID" value="KSU28093.1"/>
    <property type="molecule type" value="Genomic_DNA"/>
</dbReference>
<proteinExistence type="predicted"/>
<reference evidence="2" key="1">
    <citation type="submission" date="2015-10" db="EMBL/GenBank/DDBJ databases">
        <title>Draft Genome Sequences of 11 Lactococcus lactis subspecies cremoris strains.</title>
        <authorList>
            <person name="Wels M."/>
            <person name="Backus L."/>
            <person name="Boekhorst J."/>
            <person name="Dijkstra A."/>
            <person name="Beerthuizen M."/>
            <person name="Kelly W."/>
            <person name="Siezen R."/>
            <person name="Bachmann H."/>
            <person name="Van Hijum S."/>
        </authorList>
    </citation>
    <scope>NUCLEOTIDE SEQUENCE [LARGE SCALE GENOMIC DNA]</scope>
    <source>
        <strain evidence="2">N42</strain>
    </source>
</reference>
<evidence type="ECO:0000313" key="1">
    <source>
        <dbReference type="EMBL" id="KSU28093.1"/>
    </source>
</evidence>
<dbReference type="AlphaFoldDB" id="A0A0V8EQN3"/>